<feature type="region of interest" description="Disordered" evidence="1">
    <location>
        <begin position="39"/>
        <end position="75"/>
    </location>
</feature>
<accession>A0AAV7N3C7</accession>
<protein>
    <submittedName>
        <fullName evidence="2">Uncharacterized protein</fullName>
    </submittedName>
</protein>
<evidence type="ECO:0000313" key="2">
    <source>
        <dbReference type="EMBL" id="KAJ1110536.1"/>
    </source>
</evidence>
<sequence>MRGALTGHGAQVVGGRAAGGGAAEEETSLLFDAETAWHAPQRSPNTAMSEVGMETGHPLGKRGSCDAKSLLGARP</sequence>
<dbReference type="EMBL" id="JANPWB010000013">
    <property type="protein sequence ID" value="KAJ1110536.1"/>
    <property type="molecule type" value="Genomic_DNA"/>
</dbReference>
<dbReference type="AlphaFoldDB" id="A0AAV7N3C7"/>
<evidence type="ECO:0000313" key="3">
    <source>
        <dbReference type="Proteomes" id="UP001066276"/>
    </source>
</evidence>
<reference evidence="2" key="1">
    <citation type="journal article" date="2022" name="bioRxiv">
        <title>Sequencing and chromosome-scale assembly of the giantPleurodeles waltlgenome.</title>
        <authorList>
            <person name="Brown T."/>
            <person name="Elewa A."/>
            <person name="Iarovenko S."/>
            <person name="Subramanian E."/>
            <person name="Araus A.J."/>
            <person name="Petzold A."/>
            <person name="Susuki M."/>
            <person name="Suzuki K.-i.T."/>
            <person name="Hayashi T."/>
            <person name="Toyoda A."/>
            <person name="Oliveira C."/>
            <person name="Osipova E."/>
            <person name="Leigh N.D."/>
            <person name="Simon A."/>
            <person name="Yun M.H."/>
        </authorList>
    </citation>
    <scope>NUCLEOTIDE SEQUENCE</scope>
    <source>
        <strain evidence="2">20211129_DDA</strain>
        <tissue evidence="2">Liver</tissue>
    </source>
</reference>
<proteinExistence type="predicted"/>
<keyword evidence="3" id="KW-1185">Reference proteome</keyword>
<evidence type="ECO:0000256" key="1">
    <source>
        <dbReference type="SAM" id="MobiDB-lite"/>
    </source>
</evidence>
<feature type="region of interest" description="Disordered" evidence="1">
    <location>
        <begin position="1"/>
        <end position="24"/>
    </location>
</feature>
<gene>
    <name evidence="2" type="ORF">NDU88_007887</name>
</gene>
<name>A0AAV7N3C7_PLEWA</name>
<comment type="caution">
    <text evidence="2">The sequence shown here is derived from an EMBL/GenBank/DDBJ whole genome shotgun (WGS) entry which is preliminary data.</text>
</comment>
<dbReference type="Proteomes" id="UP001066276">
    <property type="component" value="Chromosome 9"/>
</dbReference>
<organism evidence="2 3">
    <name type="scientific">Pleurodeles waltl</name>
    <name type="common">Iberian ribbed newt</name>
    <dbReference type="NCBI Taxonomy" id="8319"/>
    <lineage>
        <taxon>Eukaryota</taxon>
        <taxon>Metazoa</taxon>
        <taxon>Chordata</taxon>
        <taxon>Craniata</taxon>
        <taxon>Vertebrata</taxon>
        <taxon>Euteleostomi</taxon>
        <taxon>Amphibia</taxon>
        <taxon>Batrachia</taxon>
        <taxon>Caudata</taxon>
        <taxon>Salamandroidea</taxon>
        <taxon>Salamandridae</taxon>
        <taxon>Pleurodelinae</taxon>
        <taxon>Pleurodeles</taxon>
    </lineage>
</organism>